<keyword evidence="4" id="KW-0143">Chaperone</keyword>
<comment type="caution">
    <text evidence="5">The sequence shown here is derived from an EMBL/GenBank/DDBJ whole genome shotgun (WGS) entry which is preliminary data.</text>
</comment>
<dbReference type="PANTHER" id="PTHR39190">
    <property type="entry name" value="FLAGELLAR ASSEMBLY FACTOR FLIW"/>
    <property type="match status" value="1"/>
</dbReference>
<dbReference type="GO" id="GO:0006417">
    <property type="term" value="P:regulation of translation"/>
    <property type="evidence" value="ECO:0007669"/>
    <property type="project" value="UniProtKB-KW"/>
</dbReference>
<dbReference type="Proteomes" id="UP000178606">
    <property type="component" value="Unassembled WGS sequence"/>
</dbReference>
<dbReference type="PANTHER" id="PTHR39190:SF1">
    <property type="entry name" value="FLAGELLAR ASSEMBLY FACTOR FLIW"/>
    <property type="match status" value="1"/>
</dbReference>
<sequence>MSQDGEIRFTNVRFGEVAVPPDRIVTFPNGLPGFERCREFAILEDEESAPFYWMLSAENPRLAFVLIDPFLVWPDYTPRISRDDLKSLSIAKQEDALVYAIVTLSREVKEVTANLSGPLLINAANRTAKQLALLDDRYTTKHRVLHGGS</sequence>
<dbReference type="Gene3D" id="2.30.290.10">
    <property type="entry name" value="BH3618-like"/>
    <property type="match status" value="1"/>
</dbReference>
<evidence type="ECO:0000313" key="5">
    <source>
        <dbReference type="EMBL" id="OGG53396.1"/>
    </source>
</evidence>
<comment type="subunit">
    <text evidence="4">Interacts with translational regulator CsrA and flagellin(s).</text>
</comment>
<evidence type="ECO:0000256" key="2">
    <source>
        <dbReference type="ARBA" id="ARBA00022795"/>
    </source>
</evidence>
<comment type="function">
    <text evidence="4">Acts as an anti-CsrA protein, binds CsrA and prevents it from repressing translation of its target genes, one of which is flagellin. Binds to flagellin and participates in the assembly of the flagellum.</text>
</comment>
<dbReference type="SUPFAM" id="SSF141457">
    <property type="entry name" value="BH3618-like"/>
    <property type="match status" value="1"/>
</dbReference>
<organism evidence="5 6">
    <name type="scientific">Handelsmanbacteria sp. (strain RIFCSPLOWO2_12_FULL_64_10)</name>
    <dbReference type="NCBI Taxonomy" id="1817868"/>
    <lineage>
        <taxon>Bacteria</taxon>
        <taxon>Candidatus Handelsmaniibacteriota</taxon>
    </lineage>
</organism>
<gene>
    <name evidence="4" type="primary">fliW</name>
    <name evidence="5" type="ORF">A3F84_20365</name>
</gene>
<dbReference type="InterPro" id="IPR024046">
    <property type="entry name" value="Flagellar_assmbl_FliW_dom_sf"/>
</dbReference>
<accession>A0A1F6CW42</accession>
<comment type="subcellular location">
    <subcellularLocation>
        <location evidence="4">Cytoplasm</location>
    </subcellularLocation>
</comment>
<proteinExistence type="inferred from homology"/>
<name>A0A1F6CW42_HANXR</name>
<dbReference type="AlphaFoldDB" id="A0A1F6CW42"/>
<keyword evidence="3 4" id="KW-0810">Translation regulation</keyword>
<dbReference type="InterPro" id="IPR003775">
    <property type="entry name" value="Flagellar_assembly_factor_FliW"/>
</dbReference>
<dbReference type="NCBIfam" id="NF009793">
    <property type="entry name" value="PRK13285.1-1"/>
    <property type="match status" value="1"/>
</dbReference>
<keyword evidence="2 4" id="KW-1005">Bacterial flagellum biogenesis</keyword>
<evidence type="ECO:0000256" key="1">
    <source>
        <dbReference type="ARBA" id="ARBA00022490"/>
    </source>
</evidence>
<dbReference type="GO" id="GO:0005737">
    <property type="term" value="C:cytoplasm"/>
    <property type="evidence" value="ECO:0007669"/>
    <property type="project" value="UniProtKB-SubCell"/>
</dbReference>
<dbReference type="EMBL" id="MFKF01000122">
    <property type="protein sequence ID" value="OGG53396.1"/>
    <property type="molecule type" value="Genomic_DNA"/>
</dbReference>
<comment type="similarity">
    <text evidence="4">Belongs to the FliW family.</text>
</comment>
<dbReference type="HAMAP" id="MF_01185">
    <property type="entry name" value="FliW"/>
    <property type="match status" value="1"/>
</dbReference>
<reference evidence="5 6" key="1">
    <citation type="journal article" date="2016" name="Nat. Commun.">
        <title>Thousands of microbial genomes shed light on interconnected biogeochemical processes in an aquifer system.</title>
        <authorList>
            <person name="Anantharaman K."/>
            <person name="Brown C.T."/>
            <person name="Hug L.A."/>
            <person name="Sharon I."/>
            <person name="Castelle C.J."/>
            <person name="Probst A.J."/>
            <person name="Thomas B.C."/>
            <person name="Singh A."/>
            <person name="Wilkins M.J."/>
            <person name="Karaoz U."/>
            <person name="Brodie E.L."/>
            <person name="Williams K.H."/>
            <person name="Hubbard S.S."/>
            <person name="Banfield J.F."/>
        </authorList>
    </citation>
    <scope>NUCLEOTIDE SEQUENCE [LARGE SCALE GENOMIC DNA]</scope>
    <source>
        <strain evidence="6">RIFCSPLOWO2_12_FULL_64_10</strain>
    </source>
</reference>
<protein>
    <recommendedName>
        <fullName evidence="4">Flagellar assembly factor FliW</fullName>
    </recommendedName>
</protein>
<dbReference type="GO" id="GO:0044780">
    <property type="term" value="P:bacterial-type flagellum assembly"/>
    <property type="evidence" value="ECO:0007669"/>
    <property type="project" value="UniProtKB-UniRule"/>
</dbReference>
<evidence type="ECO:0000256" key="3">
    <source>
        <dbReference type="ARBA" id="ARBA00022845"/>
    </source>
</evidence>
<keyword evidence="1 4" id="KW-0963">Cytoplasm</keyword>
<dbReference type="Pfam" id="PF02623">
    <property type="entry name" value="FliW"/>
    <property type="match status" value="1"/>
</dbReference>
<evidence type="ECO:0000313" key="6">
    <source>
        <dbReference type="Proteomes" id="UP000178606"/>
    </source>
</evidence>
<evidence type="ECO:0000256" key="4">
    <source>
        <dbReference type="HAMAP-Rule" id="MF_01185"/>
    </source>
</evidence>